<dbReference type="Gene3D" id="2.130.10.10">
    <property type="entry name" value="YVTN repeat-like/Quinoprotein amine dehydrogenase"/>
    <property type="match status" value="1"/>
</dbReference>
<dbReference type="InterPro" id="IPR015943">
    <property type="entry name" value="WD40/YVTN_repeat-like_dom_sf"/>
</dbReference>
<name>A0AAD5YH20_9APHY</name>
<reference evidence="1" key="1">
    <citation type="submission" date="2022-07" db="EMBL/GenBank/DDBJ databases">
        <title>Genome Sequence of Physisporinus lineatus.</title>
        <authorList>
            <person name="Buettner E."/>
        </authorList>
    </citation>
    <scope>NUCLEOTIDE SEQUENCE</scope>
    <source>
        <strain evidence="1">VT162</strain>
    </source>
</reference>
<organism evidence="1 2">
    <name type="scientific">Meripilus lineatus</name>
    <dbReference type="NCBI Taxonomy" id="2056292"/>
    <lineage>
        <taxon>Eukaryota</taxon>
        <taxon>Fungi</taxon>
        <taxon>Dikarya</taxon>
        <taxon>Basidiomycota</taxon>
        <taxon>Agaricomycotina</taxon>
        <taxon>Agaricomycetes</taxon>
        <taxon>Polyporales</taxon>
        <taxon>Meripilaceae</taxon>
        <taxon>Meripilus</taxon>
    </lineage>
</organism>
<evidence type="ECO:0000313" key="2">
    <source>
        <dbReference type="Proteomes" id="UP001212997"/>
    </source>
</evidence>
<sequence length="139" mass="15282">MQSSEQSNFLRAEAELLLEQSRKAKAEKIKDLGEPIQLSGAALDIQVRGNFAWIAENTSVARKIDLEVESISCSLPSSLSSRHSQTGKAVQVFRGHTAPVTALAFYDKVHGSRDEKLLITGSWDKVPSPPQLMRHTLTP</sequence>
<keyword evidence="2" id="KW-1185">Reference proteome</keyword>
<evidence type="ECO:0000313" key="1">
    <source>
        <dbReference type="EMBL" id="KAJ3481551.1"/>
    </source>
</evidence>
<comment type="caution">
    <text evidence="1">The sequence shown here is derived from an EMBL/GenBank/DDBJ whole genome shotgun (WGS) entry which is preliminary data.</text>
</comment>
<dbReference type="EMBL" id="JANAWD010000315">
    <property type="protein sequence ID" value="KAJ3481551.1"/>
    <property type="molecule type" value="Genomic_DNA"/>
</dbReference>
<protein>
    <submittedName>
        <fullName evidence="1">Uncharacterized protein</fullName>
    </submittedName>
</protein>
<dbReference type="AlphaFoldDB" id="A0AAD5YH20"/>
<gene>
    <name evidence="1" type="ORF">NLI96_g7574</name>
</gene>
<proteinExistence type="predicted"/>
<accession>A0AAD5YH20</accession>
<dbReference type="SUPFAM" id="SSF50978">
    <property type="entry name" value="WD40 repeat-like"/>
    <property type="match status" value="1"/>
</dbReference>
<dbReference type="Proteomes" id="UP001212997">
    <property type="component" value="Unassembled WGS sequence"/>
</dbReference>
<dbReference type="InterPro" id="IPR036322">
    <property type="entry name" value="WD40_repeat_dom_sf"/>
</dbReference>